<feature type="transmembrane region" description="Helical" evidence="6">
    <location>
        <begin position="46"/>
        <end position="64"/>
    </location>
</feature>
<feature type="transmembrane region" description="Helical" evidence="6">
    <location>
        <begin position="70"/>
        <end position="91"/>
    </location>
</feature>
<evidence type="ECO:0000256" key="1">
    <source>
        <dbReference type="ARBA" id="ARBA00004651"/>
    </source>
</evidence>
<evidence type="ECO:0000256" key="2">
    <source>
        <dbReference type="ARBA" id="ARBA00022475"/>
    </source>
</evidence>
<evidence type="ECO:0000313" key="7">
    <source>
        <dbReference type="EMBL" id="MCP2334628.1"/>
    </source>
</evidence>
<dbReference type="PIRSF" id="PIRSF006324">
    <property type="entry name" value="LeuE"/>
    <property type="match status" value="1"/>
</dbReference>
<dbReference type="InterPro" id="IPR001123">
    <property type="entry name" value="LeuE-type"/>
</dbReference>
<protein>
    <submittedName>
        <fullName evidence="7">Threonine/homoserine/homoserine lactone efflux protein</fullName>
    </submittedName>
</protein>
<evidence type="ECO:0000313" key="8">
    <source>
        <dbReference type="Proteomes" id="UP000791080"/>
    </source>
</evidence>
<name>A0ABT1JQ19_ACTCY</name>
<keyword evidence="8" id="KW-1185">Reference proteome</keyword>
<keyword evidence="3 6" id="KW-0812">Transmembrane</keyword>
<comment type="caution">
    <text evidence="7">The sequence shown here is derived from an EMBL/GenBank/DDBJ whole genome shotgun (WGS) entry which is preliminary data.</text>
</comment>
<keyword evidence="4 6" id="KW-1133">Transmembrane helix</keyword>
<evidence type="ECO:0000256" key="3">
    <source>
        <dbReference type="ARBA" id="ARBA00022692"/>
    </source>
</evidence>
<dbReference type="PANTHER" id="PTHR30086:SF20">
    <property type="entry name" value="ARGININE EXPORTER PROTEIN ARGO-RELATED"/>
    <property type="match status" value="1"/>
</dbReference>
<proteinExistence type="predicted"/>
<keyword evidence="2" id="KW-1003">Cell membrane</keyword>
<feature type="transmembrane region" description="Helical" evidence="6">
    <location>
        <begin position="120"/>
        <end position="141"/>
    </location>
</feature>
<comment type="subcellular location">
    <subcellularLocation>
        <location evidence="1">Cell membrane</location>
        <topology evidence="1">Multi-pass membrane protein</topology>
    </subcellularLocation>
</comment>
<dbReference type="PANTHER" id="PTHR30086">
    <property type="entry name" value="ARGININE EXPORTER PROTEIN ARGO"/>
    <property type="match status" value="1"/>
</dbReference>
<gene>
    <name evidence="7" type="ORF">G443_004898</name>
</gene>
<evidence type="ECO:0000256" key="5">
    <source>
        <dbReference type="ARBA" id="ARBA00023136"/>
    </source>
</evidence>
<organism evidence="7 8">
    <name type="scientific">Actinoalloteichus caeruleus DSM 43889</name>
    <dbReference type="NCBI Taxonomy" id="1120930"/>
    <lineage>
        <taxon>Bacteria</taxon>
        <taxon>Bacillati</taxon>
        <taxon>Actinomycetota</taxon>
        <taxon>Actinomycetes</taxon>
        <taxon>Pseudonocardiales</taxon>
        <taxon>Pseudonocardiaceae</taxon>
        <taxon>Actinoalloteichus</taxon>
        <taxon>Actinoalloteichus cyanogriseus</taxon>
    </lineage>
</organism>
<reference evidence="7 8" key="1">
    <citation type="submission" date="2022-06" db="EMBL/GenBank/DDBJ databases">
        <title>Genomic Encyclopedia of Type Strains, Phase I: the one thousand microbial genomes (KMG-I) project.</title>
        <authorList>
            <person name="Kyrpides N."/>
        </authorList>
    </citation>
    <scope>NUCLEOTIDE SEQUENCE [LARGE SCALE GENOMIC DNA]</scope>
    <source>
        <strain evidence="7 8">DSM 43889</strain>
    </source>
</reference>
<evidence type="ECO:0000256" key="4">
    <source>
        <dbReference type="ARBA" id="ARBA00022989"/>
    </source>
</evidence>
<dbReference type="Proteomes" id="UP000791080">
    <property type="component" value="Unassembled WGS sequence"/>
</dbReference>
<evidence type="ECO:0000256" key="6">
    <source>
        <dbReference type="SAM" id="Phobius"/>
    </source>
</evidence>
<keyword evidence="5 6" id="KW-0472">Membrane</keyword>
<feature type="transmembrane region" description="Helical" evidence="6">
    <location>
        <begin position="153"/>
        <end position="177"/>
    </location>
</feature>
<feature type="transmembrane region" description="Helical" evidence="6">
    <location>
        <begin position="6"/>
        <end position="25"/>
    </location>
</feature>
<sequence>MGAEWTGFLTAAFLVSLVPGANQLLGMRNAIHHGIAPAVVAATGRLVAFVLMIVAVAFGAGALITSSDLAYTVLTWCGVAYLGWLGLSTLWRARREGMGATPAPDAEARPSRWRLARREFLVAATNPKALLLFTAFLPQFVDQSSGSATARLLALGAGYLVVEFVVMLLYATAGARIGAIARPGAMRRVDQGTGVVFLGLAGWLAASSR</sequence>
<dbReference type="RefSeq" id="WP_026420127.1">
    <property type="nucleotide sequence ID" value="NZ_AUBJ02000001.1"/>
</dbReference>
<accession>A0ABT1JQ19</accession>
<dbReference type="Pfam" id="PF01810">
    <property type="entry name" value="LysE"/>
    <property type="match status" value="1"/>
</dbReference>
<dbReference type="EMBL" id="AUBJ02000001">
    <property type="protein sequence ID" value="MCP2334628.1"/>
    <property type="molecule type" value="Genomic_DNA"/>
</dbReference>